<evidence type="ECO:0000256" key="1">
    <source>
        <dbReference type="SAM" id="SignalP"/>
    </source>
</evidence>
<keyword evidence="1" id="KW-0732">Signal</keyword>
<dbReference type="AlphaFoldDB" id="V5HVA7"/>
<feature type="chain" id="PRO_5004735898" evidence="1">
    <location>
        <begin position="23"/>
        <end position="71"/>
    </location>
</feature>
<evidence type="ECO:0000313" key="2">
    <source>
        <dbReference type="EMBL" id="JAB78293.1"/>
    </source>
</evidence>
<proteinExistence type="evidence at transcript level"/>
<accession>V5HVA7</accession>
<dbReference type="EMBL" id="GANP01006175">
    <property type="protein sequence ID" value="JAB78293.1"/>
    <property type="molecule type" value="mRNA"/>
</dbReference>
<feature type="signal peptide" evidence="1">
    <location>
        <begin position="1"/>
        <end position="22"/>
    </location>
</feature>
<organism evidence="2">
    <name type="scientific">Ixodes ricinus</name>
    <name type="common">Common tick</name>
    <name type="synonym">Acarus ricinus</name>
    <dbReference type="NCBI Taxonomy" id="34613"/>
    <lineage>
        <taxon>Eukaryota</taxon>
        <taxon>Metazoa</taxon>
        <taxon>Ecdysozoa</taxon>
        <taxon>Arthropoda</taxon>
        <taxon>Chelicerata</taxon>
        <taxon>Arachnida</taxon>
        <taxon>Acari</taxon>
        <taxon>Parasitiformes</taxon>
        <taxon>Ixodida</taxon>
        <taxon>Ixodoidea</taxon>
        <taxon>Ixodidae</taxon>
        <taxon>Ixodinae</taxon>
        <taxon>Ixodes</taxon>
    </lineage>
</organism>
<name>V5HVA7_IXORI</name>
<reference evidence="2" key="1">
    <citation type="journal article" date="2015" name="Sci. Rep.">
        <title>Tissue- and time-dependent transcription in Ixodes ricinus salivary glands and midguts when blood feeding on the vertebrate host.</title>
        <authorList>
            <person name="Kotsyfakis M."/>
            <person name="Schwarz A."/>
            <person name="Erhart J."/>
            <person name="Ribeiro J.M."/>
        </authorList>
    </citation>
    <scope>NUCLEOTIDE SEQUENCE</scope>
    <source>
        <tissue evidence="2">Salivary gland and midgut</tissue>
    </source>
</reference>
<sequence length="71" mass="8120">MRALAIVLISVLLLECLYSVDGEHRPVVRYQPDGSCRRFCNQPQDCKKICKRCSPGNPWSPRKCVEINKTV</sequence>
<protein>
    <submittedName>
        <fullName evidence="2">Putative secreted peptide of 6.3 kDa</fullName>
    </submittedName>
</protein>